<evidence type="ECO:0000313" key="2">
    <source>
        <dbReference type="WBParaSite" id="ES5_v2.g14664.t1"/>
    </source>
</evidence>
<reference evidence="2" key="1">
    <citation type="submission" date="2022-11" db="UniProtKB">
        <authorList>
            <consortium name="WormBaseParasite"/>
        </authorList>
    </citation>
    <scope>IDENTIFICATION</scope>
</reference>
<name>A0AC34FCT8_9BILA</name>
<organism evidence="1 2">
    <name type="scientific">Panagrolaimus sp. ES5</name>
    <dbReference type="NCBI Taxonomy" id="591445"/>
    <lineage>
        <taxon>Eukaryota</taxon>
        <taxon>Metazoa</taxon>
        <taxon>Ecdysozoa</taxon>
        <taxon>Nematoda</taxon>
        <taxon>Chromadorea</taxon>
        <taxon>Rhabditida</taxon>
        <taxon>Tylenchina</taxon>
        <taxon>Panagrolaimomorpha</taxon>
        <taxon>Panagrolaimoidea</taxon>
        <taxon>Panagrolaimidae</taxon>
        <taxon>Panagrolaimus</taxon>
    </lineage>
</organism>
<sequence length="376" mass="43852">MELESEKKLKDGYEKLTKKYESVENPDSKLSEEIKKNNVVIERLTTDNGKKAYEYKQKEEALEKKFNEANEKNGKLEEELKNLKNQNDINLRNITSLESAKKQEAEDFNAALTKKDKTIAELSLKSSNLNVDKRQLNEKIANLEAEIARLNAVIDKRNEEKEALQFKIDDWEMEYNSKVDELEAQYRSQINVLEQYLHESNNKITQLENSLEEKRRSETKNNQAIRSFKHDLCHSNNEKANLQRENDELKTGVESLFERISTLEKEMHLQMKQRTRETDSLNISLNESSEKIKNLELELASTSNLKFVYLEEVFEGYKRGNNLKIGNGSGLREILRQSLPETFPDPELPQNTENGCKFNDDLFYGQQNIVGFFIHK</sequence>
<proteinExistence type="predicted"/>
<dbReference type="WBParaSite" id="ES5_v2.g14664.t1">
    <property type="protein sequence ID" value="ES5_v2.g14664.t1"/>
    <property type="gene ID" value="ES5_v2.g14664"/>
</dbReference>
<accession>A0AC34FCT8</accession>
<protein>
    <submittedName>
        <fullName evidence="2">Uncharacterized protein</fullName>
    </submittedName>
</protein>
<evidence type="ECO:0000313" key="1">
    <source>
        <dbReference type="Proteomes" id="UP000887579"/>
    </source>
</evidence>
<dbReference type="Proteomes" id="UP000887579">
    <property type="component" value="Unplaced"/>
</dbReference>